<dbReference type="PATRIC" id="fig|13690.10.peg.3974"/>
<feature type="region of interest" description="Disordered" evidence="6">
    <location>
        <begin position="92"/>
        <end position="113"/>
    </location>
</feature>
<evidence type="ECO:0000256" key="3">
    <source>
        <dbReference type="ARBA" id="ARBA00022692"/>
    </source>
</evidence>
<dbReference type="eggNOG" id="COG2948">
    <property type="taxonomic scope" value="Bacteria"/>
</dbReference>
<protein>
    <submittedName>
        <fullName evidence="8">Type IV secretory pathway, VirB10 component</fullName>
    </submittedName>
</protein>
<evidence type="ECO:0000256" key="1">
    <source>
        <dbReference type="ARBA" id="ARBA00004167"/>
    </source>
</evidence>
<dbReference type="CDD" id="cd16429">
    <property type="entry name" value="VirB10"/>
    <property type="match status" value="1"/>
</dbReference>
<evidence type="ECO:0000256" key="4">
    <source>
        <dbReference type="ARBA" id="ARBA00022989"/>
    </source>
</evidence>
<accession>A0A084EG05</accession>
<evidence type="ECO:0000256" key="7">
    <source>
        <dbReference type="SAM" id="Phobius"/>
    </source>
</evidence>
<dbReference type="Gene3D" id="2.40.128.260">
    <property type="entry name" value="Type IV secretion system, VirB10/TraB/TrbI"/>
    <property type="match status" value="2"/>
</dbReference>
<feature type="transmembrane region" description="Helical" evidence="7">
    <location>
        <begin position="27"/>
        <end position="46"/>
    </location>
</feature>
<dbReference type="Pfam" id="PF03743">
    <property type="entry name" value="TrbI"/>
    <property type="match status" value="1"/>
</dbReference>
<proteinExistence type="inferred from homology"/>
<comment type="similarity">
    <text evidence="2">Belongs to the TrbI/VirB10 family.</text>
</comment>
<dbReference type="GO" id="GO:0016020">
    <property type="term" value="C:membrane"/>
    <property type="evidence" value="ECO:0007669"/>
    <property type="project" value="UniProtKB-SubCell"/>
</dbReference>
<sequence length="346" mass="37159">MTDKPPAEPKAHQDVRPLVGRSAGNRGLWIFASLLALCATSLFAALEMRRAKITEPALGPRTMETGQILPPPDLAVPPDPNFADQPHYQPWPMPAAPALPPPPPAQPSMRPPRAPVAPAWQENMPAYVPPPPQTQTISADEEGLRAPTRPADIDGDRVRATRFVNPSTTVPKGTVIQAVMETALDSTRPGFARGVVSRDVYSFDGSRILIPRGSRLIGDYKADLASGQNRALIIWERLMRPDGVTINLSSPAADPLGRAGVKGKVDSHFWARFGGAILQSTLNIAERLATREVDNGTVVVAMSGSTQSVGGQIQNNQNVQPTLKVAQGASMSVFVARDLDFTDVDR</sequence>
<organism evidence="8 9">
    <name type="scientific">Sphingobium yanoikuyae</name>
    <name type="common">Sphingomonas yanoikuyae</name>
    <dbReference type="NCBI Taxonomy" id="13690"/>
    <lineage>
        <taxon>Bacteria</taxon>
        <taxon>Pseudomonadati</taxon>
        <taxon>Pseudomonadota</taxon>
        <taxon>Alphaproteobacteria</taxon>
        <taxon>Sphingomonadales</taxon>
        <taxon>Sphingomonadaceae</taxon>
        <taxon>Sphingobium</taxon>
    </lineage>
</organism>
<name>A0A084EG05_SPHYA</name>
<dbReference type="RefSeq" id="WP_080727293.1">
    <property type="nucleotide sequence ID" value="NZ_JGVR01000026.1"/>
</dbReference>
<dbReference type="EMBL" id="JGVR01000026">
    <property type="protein sequence ID" value="KEZ16897.1"/>
    <property type="molecule type" value="Genomic_DNA"/>
</dbReference>
<evidence type="ECO:0000256" key="6">
    <source>
        <dbReference type="SAM" id="MobiDB-lite"/>
    </source>
</evidence>
<dbReference type="InterPro" id="IPR005498">
    <property type="entry name" value="T4SS_VirB10/TraB/TrbI"/>
</dbReference>
<reference evidence="8 9" key="1">
    <citation type="submission" date="2014-03" db="EMBL/GenBank/DDBJ databases">
        <title>Genome sequence of Sphingobium yanoikuyae B1.</title>
        <authorList>
            <person name="Gan H.M."/>
            <person name="Gan H.Y."/>
            <person name="Savka M.A."/>
        </authorList>
    </citation>
    <scope>NUCLEOTIDE SEQUENCE [LARGE SCALE GENOMIC DNA]</scope>
    <source>
        <strain evidence="8 9">B1</strain>
    </source>
</reference>
<keyword evidence="3 7" id="KW-0812">Transmembrane</keyword>
<evidence type="ECO:0000256" key="2">
    <source>
        <dbReference type="ARBA" id="ARBA00010265"/>
    </source>
</evidence>
<evidence type="ECO:0000313" key="9">
    <source>
        <dbReference type="Proteomes" id="UP000028534"/>
    </source>
</evidence>
<gene>
    <name evidence="8" type="ORF">CP98_03869</name>
</gene>
<evidence type="ECO:0000313" key="8">
    <source>
        <dbReference type="EMBL" id="KEZ16897.1"/>
    </source>
</evidence>
<evidence type="ECO:0000256" key="5">
    <source>
        <dbReference type="ARBA" id="ARBA00023136"/>
    </source>
</evidence>
<dbReference type="InterPro" id="IPR042217">
    <property type="entry name" value="T4SS_VirB10/TrbI"/>
</dbReference>
<comment type="caution">
    <text evidence="8">The sequence shown here is derived from an EMBL/GenBank/DDBJ whole genome shotgun (WGS) entry which is preliminary data.</text>
</comment>
<keyword evidence="5 7" id="KW-0472">Membrane</keyword>
<keyword evidence="4 7" id="KW-1133">Transmembrane helix</keyword>
<dbReference type="AlphaFoldDB" id="A0A084EG05"/>
<comment type="subcellular location">
    <subcellularLocation>
        <location evidence="1">Membrane</location>
        <topology evidence="1">Single-pass membrane protein</topology>
    </subcellularLocation>
</comment>
<dbReference type="Proteomes" id="UP000028534">
    <property type="component" value="Unassembled WGS sequence"/>
</dbReference>